<dbReference type="AlphaFoldDB" id="A0A6J6BRI9"/>
<name>A0A6J6BRI9_9ZZZZ</name>
<reference evidence="1" key="1">
    <citation type="submission" date="2020-05" db="EMBL/GenBank/DDBJ databases">
        <authorList>
            <person name="Chiriac C."/>
            <person name="Salcher M."/>
            <person name="Ghai R."/>
            <person name="Kavagutti S V."/>
        </authorList>
    </citation>
    <scope>NUCLEOTIDE SEQUENCE</scope>
</reference>
<organism evidence="1">
    <name type="scientific">freshwater metagenome</name>
    <dbReference type="NCBI Taxonomy" id="449393"/>
    <lineage>
        <taxon>unclassified sequences</taxon>
        <taxon>metagenomes</taxon>
        <taxon>ecological metagenomes</taxon>
    </lineage>
</organism>
<proteinExistence type="predicted"/>
<accession>A0A6J6BRI9</accession>
<sequence>MAAPPPEIAPITPNALARSAGTVKVTEMMARAAGASKAPKTP</sequence>
<evidence type="ECO:0000313" key="1">
    <source>
        <dbReference type="EMBL" id="CAB4541760.1"/>
    </source>
</evidence>
<dbReference type="EMBL" id="CAEZSK010000085">
    <property type="protein sequence ID" value="CAB4541760.1"/>
    <property type="molecule type" value="Genomic_DNA"/>
</dbReference>
<protein>
    <submittedName>
        <fullName evidence="1">Unannotated protein</fullName>
    </submittedName>
</protein>
<gene>
    <name evidence="1" type="ORF">UFOPK1419_00651</name>
</gene>